<name>A0A100JW81_STRSC</name>
<feature type="region of interest" description="Disordered" evidence="1">
    <location>
        <begin position="97"/>
        <end position="116"/>
    </location>
</feature>
<dbReference type="Proteomes" id="UP000067448">
    <property type="component" value="Unassembled WGS sequence"/>
</dbReference>
<dbReference type="RefSeq" id="WP_234385847.1">
    <property type="nucleotide sequence ID" value="NZ_BCMM01000045.1"/>
</dbReference>
<protein>
    <recommendedName>
        <fullName evidence="4">Cupin domain protein</fullName>
    </recommendedName>
</protein>
<evidence type="ECO:0000313" key="3">
    <source>
        <dbReference type="Proteomes" id="UP000067448"/>
    </source>
</evidence>
<evidence type="ECO:0000256" key="1">
    <source>
        <dbReference type="SAM" id="MobiDB-lite"/>
    </source>
</evidence>
<dbReference type="InterPro" id="IPR014710">
    <property type="entry name" value="RmlC-like_jellyroll"/>
</dbReference>
<reference evidence="2 3" key="2">
    <citation type="journal article" date="2016" name="Genome Announc.">
        <title>Draft Genome Sequences of Streptomyces scabiei S58, Streptomyces turgidiscabies T45, and Streptomyces acidiscabies a10, the Pathogens of Potato Common Scab, Isolated in Japan.</title>
        <authorList>
            <person name="Tomihama T."/>
            <person name="Nishi Y."/>
            <person name="Sakai M."/>
            <person name="Ikenaga M."/>
            <person name="Okubo T."/>
            <person name="Ikeda S."/>
        </authorList>
    </citation>
    <scope>NUCLEOTIDE SEQUENCE [LARGE SCALE GENOMIC DNA]</scope>
    <source>
        <strain evidence="2 3">S58</strain>
    </source>
</reference>
<organism evidence="2 3">
    <name type="scientific">Streptomyces scabiei</name>
    <dbReference type="NCBI Taxonomy" id="1930"/>
    <lineage>
        <taxon>Bacteria</taxon>
        <taxon>Bacillati</taxon>
        <taxon>Actinomycetota</taxon>
        <taxon>Actinomycetes</taxon>
        <taxon>Kitasatosporales</taxon>
        <taxon>Streptomycetaceae</taxon>
        <taxon>Streptomyces</taxon>
    </lineage>
</organism>
<proteinExistence type="predicted"/>
<reference evidence="3" key="3">
    <citation type="submission" date="2016-02" db="EMBL/GenBank/DDBJ databases">
        <title>Draft genome of pathogenic Streptomyces sp. in Japan.</title>
        <authorList>
            <person name="Tomihama T."/>
            <person name="Ikenaga M."/>
            <person name="Sakai M."/>
            <person name="Okubo T."/>
            <person name="Ikeda S."/>
        </authorList>
    </citation>
    <scope>NUCLEOTIDE SEQUENCE [LARGE SCALE GENOMIC DNA]</scope>
    <source>
        <strain evidence="3">S58</strain>
    </source>
</reference>
<sequence length="152" mass="17268">MFAYTISGTWGYVERPWTAQAGDFVYEAPGEGHTLVAYASDEPMKAFFIVKGPLIWLDEDGGTVGYFDAHDYIELCRNHYGKVGIGAPSTACRRRTRRRCGRRPASTAPHLRPHVGRSSKTLRYHACEQAFRSRRGKRTAWLAWRQRTDGKS</sequence>
<dbReference type="SUPFAM" id="SSF51182">
    <property type="entry name" value="RmlC-like cupins"/>
    <property type="match status" value="1"/>
</dbReference>
<gene>
    <name evidence="2" type="ORF">SsS58_07261</name>
</gene>
<evidence type="ECO:0000313" key="2">
    <source>
        <dbReference type="EMBL" id="GAQ66822.1"/>
    </source>
</evidence>
<dbReference type="Gene3D" id="2.60.120.10">
    <property type="entry name" value="Jelly Rolls"/>
    <property type="match status" value="1"/>
</dbReference>
<dbReference type="EMBL" id="BCMM01000045">
    <property type="protein sequence ID" value="GAQ66822.1"/>
    <property type="molecule type" value="Genomic_DNA"/>
</dbReference>
<comment type="caution">
    <text evidence="2">The sequence shown here is derived from an EMBL/GenBank/DDBJ whole genome shotgun (WGS) entry which is preliminary data.</text>
</comment>
<dbReference type="AlphaFoldDB" id="A0A100JW81"/>
<dbReference type="InterPro" id="IPR011051">
    <property type="entry name" value="RmlC_Cupin_sf"/>
</dbReference>
<accession>A0A100JW81</accession>
<reference evidence="3" key="1">
    <citation type="submission" date="2015-11" db="EMBL/GenBank/DDBJ databases">
        <authorList>
            <consortium name="Cross-ministerial Strategic Innovation Promotion Program (SIP) consortium"/>
            <person name="Tomihama T."/>
            <person name="Ikenaga M."/>
            <person name="Sakai M."/>
            <person name="Okubo T."/>
            <person name="Ikeda S."/>
        </authorList>
    </citation>
    <scope>NUCLEOTIDE SEQUENCE [LARGE SCALE GENOMIC DNA]</scope>
    <source>
        <strain evidence="3">S58</strain>
    </source>
</reference>
<evidence type="ECO:0008006" key="4">
    <source>
        <dbReference type="Google" id="ProtNLM"/>
    </source>
</evidence>